<dbReference type="Proteomes" id="UP001628156">
    <property type="component" value="Unassembled WGS sequence"/>
</dbReference>
<name>A0ABQ0DE57_9EUKA</name>
<dbReference type="PANTHER" id="PTHR37049">
    <property type="entry name" value="PEPTIDASE S41 FAMILY PROTEIN"/>
    <property type="match status" value="1"/>
</dbReference>
<protein>
    <submittedName>
        <fullName evidence="2">Uncharacterized protein</fullName>
    </submittedName>
</protein>
<evidence type="ECO:0000256" key="1">
    <source>
        <dbReference type="SAM" id="SignalP"/>
    </source>
</evidence>
<feature type="signal peptide" evidence="1">
    <location>
        <begin position="1"/>
        <end position="17"/>
    </location>
</feature>
<reference evidence="2 3" key="1">
    <citation type="journal article" date="2019" name="PLoS Negl. Trop. Dis.">
        <title>Whole genome sequencing of Entamoeba nuttalli reveals mammalian host-related molecular signatures and a novel octapeptide-repeat surface protein.</title>
        <authorList>
            <person name="Tanaka M."/>
            <person name="Makiuchi T."/>
            <person name="Komiyama T."/>
            <person name="Shiina T."/>
            <person name="Osaki K."/>
            <person name="Tachibana H."/>
        </authorList>
    </citation>
    <scope>NUCLEOTIDE SEQUENCE [LARGE SCALE GENOMIC DNA]</scope>
    <source>
        <strain evidence="2 3">P19-061405</strain>
    </source>
</reference>
<feature type="chain" id="PRO_5046102202" evidence="1">
    <location>
        <begin position="18"/>
        <end position="274"/>
    </location>
</feature>
<dbReference type="PANTHER" id="PTHR37049:SF4">
    <property type="entry name" value="RHODANESE DOMAIN-CONTAINING PROTEIN"/>
    <property type="match status" value="1"/>
</dbReference>
<evidence type="ECO:0000313" key="3">
    <source>
        <dbReference type="Proteomes" id="UP001628156"/>
    </source>
</evidence>
<proteinExistence type="predicted"/>
<evidence type="ECO:0000313" key="2">
    <source>
        <dbReference type="EMBL" id="GAB1221142.1"/>
    </source>
</evidence>
<dbReference type="InterPro" id="IPR052766">
    <property type="entry name" value="S41A_metabolite_peptidase"/>
</dbReference>
<keyword evidence="1" id="KW-0732">Signal</keyword>
<dbReference type="EMBL" id="BAAFRS010000066">
    <property type="protein sequence ID" value="GAB1221142.1"/>
    <property type="molecule type" value="Genomic_DNA"/>
</dbReference>
<keyword evidence="3" id="KW-1185">Reference proteome</keyword>
<comment type="caution">
    <text evidence="2">The sequence shown here is derived from an EMBL/GenBank/DDBJ whole genome shotgun (WGS) entry which is preliminary data.</text>
</comment>
<organism evidence="2 3">
    <name type="scientific">Entamoeba nuttalli</name>
    <dbReference type="NCBI Taxonomy" id="412467"/>
    <lineage>
        <taxon>Eukaryota</taxon>
        <taxon>Amoebozoa</taxon>
        <taxon>Evosea</taxon>
        <taxon>Archamoebae</taxon>
        <taxon>Mastigamoebida</taxon>
        <taxon>Entamoebidae</taxon>
        <taxon>Entamoeba</taxon>
    </lineage>
</organism>
<accession>A0ABQ0DE57</accession>
<gene>
    <name evidence="2" type="ORF">ENUP19_0066G0004</name>
</gene>
<sequence>MLQMMMVYIVLLQVVLSTNEEENIIYSQWIEKILSPYDDVDMIVSGGISNFTESVMKREYGNILDDPHICKVRESYVSPEVLGEWYTNPNIIRSSLLFWLFDNNKKLKEWGSAIIVGYGGDLYGEDEEFEVGLTSSNAINRKIPSEFLKDIVDERIHVSSSTYYKERITEETKKIVEKYKTKCNPKNKRLVKRDSRCDKEINIQHGHGGYECGYNGEWSTKCVLSYCDSGYKFDYINNKSIEDGCVYQQNQSNGTPRMKINMFLIIIGIITLIL</sequence>